<evidence type="ECO:0000256" key="1">
    <source>
        <dbReference type="ARBA" id="ARBA00001968"/>
    </source>
</evidence>
<evidence type="ECO:0000259" key="3">
    <source>
        <dbReference type="Pfam" id="PF13359"/>
    </source>
</evidence>
<name>A0A6G0WIG7_9STRA</name>
<dbReference type="Pfam" id="PF13359">
    <property type="entry name" value="DDE_Tnp_4"/>
    <property type="match status" value="1"/>
</dbReference>
<dbReference type="EMBL" id="VJMJ01000203">
    <property type="protein sequence ID" value="KAF0727005.1"/>
    <property type="molecule type" value="Genomic_DNA"/>
</dbReference>
<sequence>MTMFMNRLDIHRQCLAKRPSEERIVDNGEGSTSFPNQCAVLMDKGYEGCGEAVRSVRPKKKPRGGVLTRQEFERNQRVSSDRVLVENLFGRTYKLWKISYSTFKWSEGKYNMTQRLTFAMTNFHASMHPLRMEDRSFYTSVLARYHSMAEDMLQMASSRRRRYRERRQERLDADRLALNGMFGQSQSQGY</sequence>
<comment type="cofactor">
    <cofactor evidence="1">
        <name>a divalent metal cation</name>
        <dbReference type="ChEBI" id="CHEBI:60240"/>
    </cofactor>
</comment>
<dbReference type="InterPro" id="IPR027806">
    <property type="entry name" value="HARBI1_dom"/>
</dbReference>
<gene>
    <name evidence="4" type="ORF">Ae201684_014870</name>
</gene>
<keyword evidence="2" id="KW-0479">Metal-binding</keyword>
<keyword evidence="5" id="KW-1185">Reference proteome</keyword>
<dbReference type="AlphaFoldDB" id="A0A6G0WIG7"/>
<dbReference type="Proteomes" id="UP000481153">
    <property type="component" value="Unassembled WGS sequence"/>
</dbReference>
<evidence type="ECO:0000313" key="5">
    <source>
        <dbReference type="Proteomes" id="UP000481153"/>
    </source>
</evidence>
<organism evidence="4 5">
    <name type="scientific">Aphanomyces euteiches</name>
    <dbReference type="NCBI Taxonomy" id="100861"/>
    <lineage>
        <taxon>Eukaryota</taxon>
        <taxon>Sar</taxon>
        <taxon>Stramenopiles</taxon>
        <taxon>Oomycota</taxon>
        <taxon>Saprolegniomycetes</taxon>
        <taxon>Saprolegniales</taxon>
        <taxon>Verrucalvaceae</taxon>
        <taxon>Aphanomyces</taxon>
    </lineage>
</organism>
<dbReference type="GO" id="GO:0046872">
    <property type="term" value="F:metal ion binding"/>
    <property type="evidence" value="ECO:0007669"/>
    <property type="project" value="UniProtKB-KW"/>
</dbReference>
<reference evidence="4 5" key="1">
    <citation type="submission" date="2019-07" db="EMBL/GenBank/DDBJ databases">
        <title>Genomics analysis of Aphanomyces spp. identifies a new class of oomycete effector associated with host adaptation.</title>
        <authorList>
            <person name="Gaulin E."/>
        </authorList>
    </citation>
    <scope>NUCLEOTIDE SEQUENCE [LARGE SCALE GENOMIC DNA]</scope>
    <source>
        <strain evidence="4 5">ATCC 201684</strain>
    </source>
</reference>
<evidence type="ECO:0000313" key="4">
    <source>
        <dbReference type="EMBL" id="KAF0727005.1"/>
    </source>
</evidence>
<accession>A0A6G0WIG7</accession>
<evidence type="ECO:0000256" key="2">
    <source>
        <dbReference type="ARBA" id="ARBA00022723"/>
    </source>
</evidence>
<comment type="caution">
    <text evidence="4">The sequence shown here is derived from an EMBL/GenBank/DDBJ whole genome shotgun (WGS) entry which is preliminary data.</text>
</comment>
<proteinExistence type="predicted"/>
<dbReference type="VEuPathDB" id="FungiDB:AeMF1_013004"/>
<protein>
    <recommendedName>
        <fullName evidence="3">DDE Tnp4 domain-containing protein</fullName>
    </recommendedName>
</protein>
<feature type="domain" description="DDE Tnp4" evidence="3">
    <location>
        <begin position="34"/>
        <end position="109"/>
    </location>
</feature>